<accession>A0A0A2WDY9</accession>
<dbReference type="RefSeq" id="WP_036171332.1">
    <property type="nucleotide sequence ID" value="NZ_JRKJ01000023.1"/>
</dbReference>
<dbReference type="PANTHER" id="PTHR43316:SF3">
    <property type="entry name" value="HALOACID DEHALOGENASE, TYPE II (AFU_ORTHOLOGUE AFUA_2G07750)-RELATED"/>
    <property type="match status" value="1"/>
</dbReference>
<gene>
    <name evidence="2" type="ORF">LF41_1802</name>
</gene>
<dbReference type="InterPro" id="IPR006439">
    <property type="entry name" value="HAD-SF_hydro_IA"/>
</dbReference>
<reference evidence="2 3" key="1">
    <citation type="submission" date="2014-09" db="EMBL/GenBank/DDBJ databases">
        <title>Genome sequences of Lysobacter dokdonensis DS-58.</title>
        <authorList>
            <person name="Kim J.F."/>
            <person name="Kwak M.-J."/>
        </authorList>
    </citation>
    <scope>NUCLEOTIDE SEQUENCE [LARGE SCALE GENOMIC DNA]</scope>
    <source>
        <strain evidence="2 3">DS-58</strain>
    </source>
</reference>
<dbReference type="InterPro" id="IPR036412">
    <property type="entry name" value="HAD-like_sf"/>
</dbReference>
<organism evidence="2 3">
    <name type="scientific">Lysobacter dokdonensis DS-58</name>
    <dbReference type="NCBI Taxonomy" id="1300345"/>
    <lineage>
        <taxon>Bacteria</taxon>
        <taxon>Pseudomonadati</taxon>
        <taxon>Pseudomonadota</taxon>
        <taxon>Gammaproteobacteria</taxon>
        <taxon>Lysobacterales</taxon>
        <taxon>Lysobacteraceae</taxon>
        <taxon>Noviluteimonas</taxon>
    </lineage>
</organism>
<comment type="caution">
    <text evidence="2">The sequence shown here is derived from an EMBL/GenBank/DDBJ whole genome shotgun (WGS) entry which is preliminary data.</text>
</comment>
<evidence type="ECO:0000313" key="3">
    <source>
        <dbReference type="Proteomes" id="UP000030518"/>
    </source>
</evidence>
<protein>
    <submittedName>
        <fullName evidence="2">Hydrolase</fullName>
    </submittedName>
</protein>
<evidence type="ECO:0000256" key="1">
    <source>
        <dbReference type="ARBA" id="ARBA00022801"/>
    </source>
</evidence>
<dbReference type="NCBIfam" id="TIGR01549">
    <property type="entry name" value="HAD-SF-IA-v1"/>
    <property type="match status" value="1"/>
</dbReference>
<dbReference type="OrthoDB" id="367448at2"/>
<dbReference type="Gene3D" id="3.40.50.1000">
    <property type="entry name" value="HAD superfamily/HAD-like"/>
    <property type="match status" value="1"/>
</dbReference>
<dbReference type="STRING" id="1300345.LF41_1802"/>
<keyword evidence="1 2" id="KW-0378">Hydrolase</keyword>
<dbReference type="PATRIC" id="fig|1300345.3.peg.2849"/>
<dbReference type="PANTHER" id="PTHR43316">
    <property type="entry name" value="HYDROLASE, HALOACID DELAHOGENASE-RELATED"/>
    <property type="match status" value="1"/>
</dbReference>
<proteinExistence type="predicted"/>
<dbReference type="GO" id="GO:0016787">
    <property type="term" value="F:hydrolase activity"/>
    <property type="evidence" value="ECO:0007669"/>
    <property type="project" value="UniProtKB-KW"/>
</dbReference>
<dbReference type="InterPro" id="IPR023214">
    <property type="entry name" value="HAD_sf"/>
</dbReference>
<dbReference type="InterPro" id="IPR051540">
    <property type="entry name" value="S-2-haloacid_dehalogenase"/>
</dbReference>
<dbReference type="Proteomes" id="UP000030518">
    <property type="component" value="Unassembled WGS sequence"/>
</dbReference>
<dbReference type="Pfam" id="PF00702">
    <property type="entry name" value="Hydrolase"/>
    <property type="match status" value="1"/>
</dbReference>
<dbReference type="NCBIfam" id="TIGR01509">
    <property type="entry name" value="HAD-SF-IA-v3"/>
    <property type="match status" value="1"/>
</dbReference>
<dbReference type="SUPFAM" id="SSF56784">
    <property type="entry name" value="HAD-like"/>
    <property type="match status" value="1"/>
</dbReference>
<sequence length="240" mass="26768">MSLRIRAITLDLDDTLWPFAPIGARVDFVQHDWLLANCPRTAERFPVDAMRRLRDVINAEHPHLAHDFSRLRKLTLARAMELAGDDVAHVEPAFEAFFAERNRVECYPDAIDALERIAARVPVAAVTNGNADLGRIGLRHLFAFQLGASQHGAPKPDPTIYRAACERLGQAPQHVLHVGDDIDLDVVGAAQAGLRTCWIHRNDLHPEPTWPHAHVRPDLAFPTLDALADWLDAHLQDDVA</sequence>
<dbReference type="eggNOG" id="COG1011">
    <property type="taxonomic scope" value="Bacteria"/>
</dbReference>
<dbReference type="AlphaFoldDB" id="A0A0A2WDY9"/>
<dbReference type="SFLD" id="SFLDG01129">
    <property type="entry name" value="C1.5:_HAD__Beta-PGM__Phosphata"/>
    <property type="match status" value="1"/>
</dbReference>
<name>A0A0A2WDY9_9GAMM</name>
<evidence type="ECO:0000313" key="2">
    <source>
        <dbReference type="EMBL" id="KGQ17948.1"/>
    </source>
</evidence>
<keyword evidence="3" id="KW-1185">Reference proteome</keyword>
<dbReference type="Gene3D" id="1.20.120.1600">
    <property type="match status" value="1"/>
</dbReference>
<dbReference type="SFLD" id="SFLDS00003">
    <property type="entry name" value="Haloacid_Dehalogenase"/>
    <property type="match status" value="1"/>
</dbReference>
<dbReference type="EMBL" id="JRKJ01000023">
    <property type="protein sequence ID" value="KGQ17948.1"/>
    <property type="molecule type" value="Genomic_DNA"/>
</dbReference>
<dbReference type="PRINTS" id="PR00413">
    <property type="entry name" value="HADHALOGNASE"/>
</dbReference>